<keyword evidence="1" id="KW-0732">Signal</keyword>
<dbReference type="SUPFAM" id="SSF101898">
    <property type="entry name" value="NHL repeat"/>
    <property type="match status" value="1"/>
</dbReference>
<dbReference type="HOGENOM" id="CLU_058234_1_0_10"/>
<reference evidence="2" key="1">
    <citation type="submission" date="2008-06" db="EMBL/GenBank/DDBJ databases">
        <title>Complete sequence of chromosome of Prosthecochloris aestuarii DSM 271.</title>
        <authorList>
            <consortium name="US DOE Joint Genome Institute"/>
            <person name="Lucas S."/>
            <person name="Copeland A."/>
            <person name="Lapidus A."/>
            <person name="Glavina del Rio T."/>
            <person name="Dalin E."/>
            <person name="Tice H."/>
            <person name="Bruce D."/>
            <person name="Goodwin L."/>
            <person name="Pitluck S."/>
            <person name="Schmutz J."/>
            <person name="Larimer F."/>
            <person name="Land M."/>
            <person name="Hauser L."/>
            <person name="Kyrpides N."/>
            <person name="Anderson I."/>
            <person name="Liu Z."/>
            <person name="Li T."/>
            <person name="Zhao F."/>
            <person name="Overmann J."/>
            <person name="Bryant D.A."/>
            <person name="Richardson P."/>
        </authorList>
    </citation>
    <scope>NUCLEOTIDE SEQUENCE [LARGE SCALE GENOMIC DNA]</scope>
    <source>
        <strain evidence="2">DSM 271</strain>
    </source>
</reference>
<sequence>MNIILSVLLALASMPAQQTTATVEPPCTKPSTTVITEKERTLIPFGHVEQSAGAEISGIVKSRFHENLYWIINDSGNIPAIIPVNAKGRVLSEDKKGIMISGMKNRDWEELAIDEQGNLYICDIGNNFGNRRDLAIYVIQENPEKPGMKTAFTTIPVRYPEQKIFSNLKPMFDAEAAFLFHGNLYILTKRWNDQTTSIYTIDIANANNSMNDLKYRCNYPINGLVTAADISPDEKTVAILTYNALWLLSGFTGDDFFNGIVRKIPLRHTGQVESICFTSNDSLMAVNEQRNEMFMIAIPQIHQGSQQEISGAQSTLLTK</sequence>
<proteinExistence type="predicted"/>
<protein>
    <submittedName>
        <fullName evidence="2">Uncharacterized protein</fullName>
    </submittedName>
</protein>
<evidence type="ECO:0000313" key="2">
    <source>
        <dbReference type="EMBL" id="ACF45970.1"/>
    </source>
</evidence>
<evidence type="ECO:0000256" key="1">
    <source>
        <dbReference type="SAM" id="SignalP"/>
    </source>
</evidence>
<dbReference type="AlphaFoldDB" id="B4S7D3"/>
<keyword evidence="3" id="KW-1185">Reference proteome</keyword>
<accession>B4S7D3</accession>
<feature type="chain" id="PRO_5002825750" evidence="1">
    <location>
        <begin position="19"/>
        <end position="319"/>
    </location>
</feature>
<dbReference type="KEGG" id="paa:Paes_0927"/>
<gene>
    <name evidence="2" type="ordered locus">Paes_0927</name>
</gene>
<dbReference type="Proteomes" id="UP000002725">
    <property type="component" value="Chromosome"/>
</dbReference>
<dbReference type="EMBL" id="CP001108">
    <property type="protein sequence ID" value="ACF45970.1"/>
    <property type="molecule type" value="Genomic_DNA"/>
</dbReference>
<dbReference type="eggNOG" id="COG3386">
    <property type="taxonomic scope" value="Bacteria"/>
</dbReference>
<name>B4S7D3_PROA2</name>
<dbReference type="RefSeq" id="WP_012505507.1">
    <property type="nucleotide sequence ID" value="NC_011059.1"/>
</dbReference>
<organism evidence="2 3">
    <name type="scientific">Prosthecochloris aestuarii (strain DSM 271 / SK 413)</name>
    <dbReference type="NCBI Taxonomy" id="290512"/>
    <lineage>
        <taxon>Bacteria</taxon>
        <taxon>Pseudomonadati</taxon>
        <taxon>Chlorobiota</taxon>
        <taxon>Chlorobiia</taxon>
        <taxon>Chlorobiales</taxon>
        <taxon>Chlorobiaceae</taxon>
        <taxon>Prosthecochloris</taxon>
    </lineage>
</organism>
<dbReference type="STRING" id="290512.Paes_0927"/>
<evidence type="ECO:0000313" key="3">
    <source>
        <dbReference type="Proteomes" id="UP000002725"/>
    </source>
</evidence>
<feature type="signal peptide" evidence="1">
    <location>
        <begin position="1"/>
        <end position="18"/>
    </location>
</feature>